<keyword evidence="2" id="KW-1185">Reference proteome</keyword>
<dbReference type="InterPro" id="IPR003477">
    <property type="entry name" value="PemK-like"/>
</dbReference>
<dbReference type="PANTHER" id="PTHR33988">
    <property type="entry name" value="ENDORIBONUCLEASE MAZF-RELATED"/>
    <property type="match status" value="1"/>
</dbReference>
<reference evidence="1 2" key="1">
    <citation type="journal article" date="2017" name="Int. J. Syst. Evol. Microbiol.">
        <title>Roseitalea porphyridii gen. nov., sp. nov., isolated from a red alga, and reclassification of Hoeflea suaedae Chung et al. 2013 as Pseudohoeflea suaedae gen. nov., comb. nov.</title>
        <authorList>
            <person name="Hyeon J.W."/>
            <person name="Jeong S.E."/>
            <person name="Baek K."/>
            <person name="Jeon C.O."/>
        </authorList>
    </citation>
    <scope>NUCLEOTIDE SEQUENCE [LARGE SCALE GENOMIC DNA]</scope>
    <source>
        <strain evidence="1 2">MA7-20</strain>
    </source>
</reference>
<dbReference type="Gene3D" id="2.30.30.110">
    <property type="match status" value="1"/>
</dbReference>
<evidence type="ECO:0000313" key="2">
    <source>
        <dbReference type="Proteomes" id="UP000293719"/>
    </source>
</evidence>
<dbReference type="GO" id="GO:0004521">
    <property type="term" value="F:RNA endonuclease activity"/>
    <property type="evidence" value="ECO:0007669"/>
    <property type="project" value="TreeGrafter"/>
</dbReference>
<dbReference type="OrthoDB" id="9813449at2"/>
<dbReference type="GeneID" id="90766669"/>
<evidence type="ECO:0000313" key="1">
    <source>
        <dbReference type="EMBL" id="QBK30032.1"/>
    </source>
</evidence>
<dbReference type="EMBL" id="CP036532">
    <property type="protein sequence ID" value="QBK30032.1"/>
    <property type="molecule type" value="Genomic_DNA"/>
</dbReference>
<dbReference type="RefSeq" id="WP_131615737.1">
    <property type="nucleotide sequence ID" value="NZ_CP036532.1"/>
</dbReference>
<name>A0A4P6UYE5_9HYPH</name>
<dbReference type="Proteomes" id="UP000293719">
    <property type="component" value="Chromosome"/>
</dbReference>
<sequence>MKAYDVIAAQWDVVVLPFPYADRLAEKRRPALVVSNDAFHRATGLTWVVMITSTSQQWPGDTEITDHAACGLPVPSRIRAAKIAVIEASRIIRVAGRLGRDEIVGVRESLATILAADEPTD</sequence>
<dbReference type="AlphaFoldDB" id="A0A4P6UYE5"/>
<dbReference type="SUPFAM" id="SSF50118">
    <property type="entry name" value="Cell growth inhibitor/plasmid maintenance toxic component"/>
    <property type="match status" value="1"/>
</dbReference>
<proteinExistence type="predicted"/>
<organism evidence="1 2">
    <name type="scientific">Roseitalea porphyridii</name>
    <dbReference type="NCBI Taxonomy" id="1852022"/>
    <lineage>
        <taxon>Bacteria</taxon>
        <taxon>Pseudomonadati</taxon>
        <taxon>Pseudomonadota</taxon>
        <taxon>Alphaproteobacteria</taxon>
        <taxon>Hyphomicrobiales</taxon>
        <taxon>Ahrensiaceae</taxon>
        <taxon>Roseitalea</taxon>
    </lineage>
</organism>
<dbReference type="InterPro" id="IPR011067">
    <property type="entry name" value="Plasmid_toxin/cell-grow_inhib"/>
</dbReference>
<dbReference type="Pfam" id="PF02452">
    <property type="entry name" value="PemK_toxin"/>
    <property type="match status" value="1"/>
</dbReference>
<dbReference type="KEGG" id="rpod:E0E05_05110"/>
<dbReference type="GO" id="GO:0003677">
    <property type="term" value="F:DNA binding"/>
    <property type="evidence" value="ECO:0007669"/>
    <property type="project" value="InterPro"/>
</dbReference>
<accession>A0A4P6UYE5</accession>
<protein>
    <submittedName>
        <fullName evidence="1">Type II toxin-antitoxin system PemK/MazF family toxin</fullName>
    </submittedName>
</protein>
<dbReference type="GO" id="GO:0016075">
    <property type="term" value="P:rRNA catabolic process"/>
    <property type="evidence" value="ECO:0007669"/>
    <property type="project" value="TreeGrafter"/>
</dbReference>
<gene>
    <name evidence="1" type="ORF">E0E05_05110</name>
</gene>
<dbReference type="GO" id="GO:0006402">
    <property type="term" value="P:mRNA catabolic process"/>
    <property type="evidence" value="ECO:0007669"/>
    <property type="project" value="TreeGrafter"/>
</dbReference>